<feature type="region of interest" description="Disordered" evidence="1">
    <location>
        <begin position="1"/>
        <end position="21"/>
    </location>
</feature>
<dbReference type="Proteomes" id="UP000826271">
    <property type="component" value="Unassembled WGS sequence"/>
</dbReference>
<dbReference type="PANTHER" id="PTHR34287">
    <property type="entry name" value="OS06G0551500 PROTEIN-RELATED"/>
    <property type="match status" value="1"/>
</dbReference>
<evidence type="ECO:0000313" key="3">
    <source>
        <dbReference type="Proteomes" id="UP000826271"/>
    </source>
</evidence>
<accession>A0AAV6Y542</accession>
<evidence type="ECO:0000256" key="1">
    <source>
        <dbReference type="SAM" id="MobiDB-lite"/>
    </source>
</evidence>
<dbReference type="EMBL" id="WHWC01000003">
    <property type="protein sequence ID" value="KAG8386430.1"/>
    <property type="molecule type" value="Genomic_DNA"/>
</dbReference>
<gene>
    <name evidence="2" type="ORF">BUALT_Bualt03G0147900</name>
</gene>
<dbReference type="AlphaFoldDB" id="A0AAV6Y542"/>
<dbReference type="PANTHER" id="PTHR34287:SF12">
    <property type="match status" value="1"/>
</dbReference>
<sequence>MSEKQSPISDETSAAGSPRNSVQLVSKTLSDRLLGKYFDASEFDFDYDQSGLWSPFVARGAYIITSPAVAAGSFCSDDGILLKKPKNATKAAKWLVNLVSCVKDLC</sequence>
<proteinExistence type="predicted"/>
<protein>
    <submittedName>
        <fullName evidence="2">Uncharacterized protein</fullName>
    </submittedName>
</protein>
<comment type="caution">
    <text evidence="2">The sequence shown here is derived from an EMBL/GenBank/DDBJ whole genome shotgun (WGS) entry which is preliminary data.</text>
</comment>
<evidence type="ECO:0000313" key="2">
    <source>
        <dbReference type="EMBL" id="KAG8386430.1"/>
    </source>
</evidence>
<name>A0AAV6Y542_9LAMI</name>
<organism evidence="2 3">
    <name type="scientific">Buddleja alternifolia</name>
    <dbReference type="NCBI Taxonomy" id="168488"/>
    <lineage>
        <taxon>Eukaryota</taxon>
        <taxon>Viridiplantae</taxon>
        <taxon>Streptophyta</taxon>
        <taxon>Embryophyta</taxon>
        <taxon>Tracheophyta</taxon>
        <taxon>Spermatophyta</taxon>
        <taxon>Magnoliopsida</taxon>
        <taxon>eudicotyledons</taxon>
        <taxon>Gunneridae</taxon>
        <taxon>Pentapetalae</taxon>
        <taxon>asterids</taxon>
        <taxon>lamiids</taxon>
        <taxon>Lamiales</taxon>
        <taxon>Scrophulariaceae</taxon>
        <taxon>Buddlejeae</taxon>
        <taxon>Buddleja</taxon>
    </lineage>
</organism>
<reference evidence="2" key="1">
    <citation type="submission" date="2019-10" db="EMBL/GenBank/DDBJ databases">
        <authorList>
            <person name="Zhang R."/>
            <person name="Pan Y."/>
            <person name="Wang J."/>
            <person name="Ma R."/>
            <person name="Yu S."/>
        </authorList>
    </citation>
    <scope>NUCLEOTIDE SEQUENCE</scope>
    <source>
        <strain evidence="2">LA-IB0</strain>
        <tissue evidence="2">Leaf</tissue>
    </source>
</reference>
<keyword evidence="3" id="KW-1185">Reference proteome</keyword>